<dbReference type="SUPFAM" id="SSF52518">
    <property type="entry name" value="Thiamin diphosphate-binding fold (THDP-binding)"/>
    <property type="match status" value="1"/>
</dbReference>
<gene>
    <name evidence="6" type="ORF">CLOSYM_02095</name>
</gene>
<dbReference type="PANTHER" id="PTHR47514">
    <property type="entry name" value="TRANSKETOLASE N-TERMINAL SECTION-RELATED"/>
    <property type="match status" value="1"/>
</dbReference>
<evidence type="ECO:0000313" key="6">
    <source>
        <dbReference type="EMBL" id="ERI77306.1"/>
    </source>
</evidence>
<evidence type="ECO:0000256" key="4">
    <source>
        <dbReference type="SAM" id="Phobius"/>
    </source>
</evidence>
<dbReference type="EMBL" id="AWSU01000160">
    <property type="protein sequence ID" value="ERI77306.1"/>
    <property type="molecule type" value="Genomic_DNA"/>
</dbReference>
<dbReference type="AlphaFoldDB" id="A0ABC9TYD1"/>
<evidence type="ECO:0000313" key="7">
    <source>
        <dbReference type="Proteomes" id="UP000016491"/>
    </source>
</evidence>
<evidence type="ECO:0000256" key="1">
    <source>
        <dbReference type="ARBA" id="ARBA00001964"/>
    </source>
</evidence>
<comment type="cofactor">
    <cofactor evidence="1">
        <name>thiamine diphosphate</name>
        <dbReference type="ChEBI" id="CHEBI:58937"/>
    </cofactor>
</comment>
<dbReference type="InterPro" id="IPR005474">
    <property type="entry name" value="Transketolase_N"/>
</dbReference>
<dbReference type="Proteomes" id="UP000016491">
    <property type="component" value="Unassembled WGS sequence"/>
</dbReference>
<reference evidence="6 7" key="1">
    <citation type="submission" date="2013-07" db="EMBL/GenBank/DDBJ databases">
        <authorList>
            <person name="Weinstock G."/>
            <person name="Sodergren E."/>
            <person name="Wylie T."/>
            <person name="Fulton L."/>
            <person name="Fulton R."/>
            <person name="Fronick C."/>
            <person name="O'Laughlin M."/>
            <person name="Godfrey J."/>
            <person name="Miner T."/>
            <person name="Herter B."/>
            <person name="Appelbaum E."/>
            <person name="Cordes M."/>
            <person name="Lek S."/>
            <person name="Wollam A."/>
            <person name="Pepin K.H."/>
            <person name="Palsikar V.B."/>
            <person name="Mitreva M."/>
            <person name="Wilson R.K."/>
        </authorList>
    </citation>
    <scope>NUCLEOTIDE SEQUENCE [LARGE SCALE GENOMIC DNA]</scope>
    <source>
        <strain evidence="6 7">ATCC 14940</strain>
    </source>
</reference>
<organism evidence="6 7">
    <name type="scientific">[Clostridium] symbiosum ATCC 14940</name>
    <dbReference type="NCBI Taxonomy" id="411472"/>
    <lineage>
        <taxon>Bacteria</taxon>
        <taxon>Bacillati</taxon>
        <taxon>Bacillota</taxon>
        <taxon>Clostridia</taxon>
        <taxon>Lachnospirales</taxon>
        <taxon>Lachnospiraceae</taxon>
        <taxon>Otoolea</taxon>
    </lineage>
</organism>
<proteinExistence type="inferred from homology"/>
<keyword evidence="4" id="KW-0472">Membrane</keyword>
<feature type="domain" description="Transketolase N-terminal" evidence="5">
    <location>
        <begin position="15"/>
        <end position="259"/>
    </location>
</feature>
<evidence type="ECO:0000256" key="3">
    <source>
        <dbReference type="ARBA" id="ARBA00023052"/>
    </source>
</evidence>
<comment type="caution">
    <text evidence="6">The sequence shown here is derived from an EMBL/GenBank/DDBJ whole genome shotgun (WGS) entry which is preliminary data.</text>
</comment>
<dbReference type="RefSeq" id="WP_021642831.1">
    <property type="nucleotide sequence ID" value="NZ_KE992967.1"/>
</dbReference>
<name>A0ABC9TYD1_CLOSY</name>
<protein>
    <submittedName>
        <fullName evidence="6">Transketolase, thiamine diphosphate binding domain protein</fullName>
    </submittedName>
</protein>
<keyword evidence="3" id="KW-0786">Thiamine pyrophosphate</keyword>
<dbReference type="Pfam" id="PF00456">
    <property type="entry name" value="Transketolase_N"/>
    <property type="match status" value="1"/>
</dbReference>
<keyword evidence="4" id="KW-1133">Transmembrane helix</keyword>
<sequence>MLERKEKQRLQLLSKRIQMYTMKTIGSLGVGHVGGSLSIADLLAVLYGKEMKYDSRNPKWEERDWLVCSKGHAGPALYSALALMGYFPESELETLNRPGTRLPSHCDRNLTTGIDMTTGSLGQGASTAAGIAYGMQLDGKTNMVYLILGDGEIQEGQVWEMALFAAHRKLSNLIAFVDYNHVQLDGYTDDICSLGDVREKFESFGWFAQDVDGHDVEAVAQAVKIAKSQKEKPSMIVLETEKGHGWSEIAGKLNGHCPTVSKVQLDSALAEMQGAYDKIKEGIL</sequence>
<evidence type="ECO:0000259" key="5">
    <source>
        <dbReference type="Pfam" id="PF00456"/>
    </source>
</evidence>
<feature type="transmembrane region" description="Helical" evidence="4">
    <location>
        <begin position="20"/>
        <end position="47"/>
    </location>
</feature>
<comment type="similarity">
    <text evidence="2">Belongs to the transketolase family.</text>
</comment>
<dbReference type="Gene3D" id="3.40.50.970">
    <property type="match status" value="1"/>
</dbReference>
<evidence type="ECO:0000256" key="2">
    <source>
        <dbReference type="ARBA" id="ARBA00007131"/>
    </source>
</evidence>
<accession>A0ABC9TYD1</accession>
<keyword evidence="4" id="KW-0812">Transmembrane</keyword>
<dbReference type="PANTHER" id="PTHR47514:SF1">
    <property type="entry name" value="TRANSKETOLASE N-TERMINAL SECTION-RELATED"/>
    <property type="match status" value="1"/>
</dbReference>
<dbReference type="CDD" id="cd02012">
    <property type="entry name" value="TPP_TK"/>
    <property type="match status" value="1"/>
</dbReference>
<dbReference type="InterPro" id="IPR029061">
    <property type="entry name" value="THDP-binding"/>
</dbReference>